<keyword evidence="3 4" id="KW-0687">Ribonucleoprotein</keyword>
<evidence type="ECO:0000313" key="6">
    <source>
        <dbReference type="EMBL" id="PWA89280.1"/>
    </source>
</evidence>
<evidence type="ECO:0000256" key="1">
    <source>
        <dbReference type="ARBA" id="ARBA00008931"/>
    </source>
</evidence>
<dbReference type="InterPro" id="IPR036920">
    <property type="entry name" value="Ribosomal_uL16_sf"/>
</dbReference>
<keyword evidence="7" id="KW-1185">Reference proteome</keyword>
<dbReference type="InterPro" id="IPR000114">
    <property type="entry name" value="Ribosomal_uL16_bact-type"/>
</dbReference>
<dbReference type="InterPro" id="IPR047873">
    <property type="entry name" value="Ribosomal_uL16"/>
</dbReference>
<dbReference type="GO" id="GO:0003735">
    <property type="term" value="F:structural constituent of ribosome"/>
    <property type="evidence" value="ECO:0007669"/>
    <property type="project" value="InterPro"/>
</dbReference>
<proteinExistence type="inferred from homology"/>
<dbReference type="PANTHER" id="PTHR12220:SF13">
    <property type="entry name" value="LARGE RIBOSOMAL SUBUNIT PROTEIN UL16M"/>
    <property type="match status" value="1"/>
</dbReference>
<accession>A0A2U1PU42</accession>
<dbReference type="GO" id="GO:0032543">
    <property type="term" value="P:mitochondrial translation"/>
    <property type="evidence" value="ECO:0007669"/>
    <property type="project" value="TreeGrafter"/>
</dbReference>
<sequence length="144" mass="16368">MEPVNSKDSSENEFERFIDRDGGTDQKPINLFGKALEPAWITSRQIEAGRRAMTRNARRGGKIWVRIFPDKPVTLPVDTSQESEIHTRVPAFPGYLFVAYDSKAKLDTFSCTSQESEIHTRVPAFPGYLFVVYDSKANLDRLLL</sequence>
<dbReference type="InterPro" id="IPR016180">
    <property type="entry name" value="Ribosomal_uL16_dom"/>
</dbReference>
<evidence type="ECO:0000256" key="2">
    <source>
        <dbReference type="ARBA" id="ARBA00022980"/>
    </source>
</evidence>
<feature type="compositionally biased region" description="Basic and acidic residues" evidence="5">
    <location>
        <begin position="8"/>
        <end position="24"/>
    </location>
</feature>
<feature type="region of interest" description="Disordered" evidence="5">
    <location>
        <begin position="1"/>
        <end position="26"/>
    </location>
</feature>
<dbReference type="PRINTS" id="PR00060">
    <property type="entry name" value="RIBOSOMALL16"/>
</dbReference>
<dbReference type="SUPFAM" id="SSF54686">
    <property type="entry name" value="Ribosomal protein L16p/L10e"/>
    <property type="match status" value="1"/>
</dbReference>
<reference evidence="6 7" key="1">
    <citation type="journal article" date="2018" name="Mol. Plant">
        <title>The genome of Artemisia annua provides insight into the evolution of Asteraceae family and artemisinin biosynthesis.</title>
        <authorList>
            <person name="Shen Q."/>
            <person name="Zhang L."/>
            <person name="Liao Z."/>
            <person name="Wang S."/>
            <person name="Yan T."/>
            <person name="Shi P."/>
            <person name="Liu M."/>
            <person name="Fu X."/>
            <person name="Pan Q."/>
            <person name="Wang Y."/>
            <person name="Lv Z."/>
            <person name="Lu X."/>
            <person name="Zhang F."/>
            <person name="Jiang W."/>
            <person name="Ma Y."/>
            <person name="Chen M."/>
            <person name="Hao X."/>
            <person name="Li L."/>
            <person name="Tang Y."/>
            <person name="Lv G."/>
            <person name="Zhou Y."/>
            <person name="Sun X."/>
            <person name="Brodelius P.E."/>
            <person name="Rose J.K.C."/>
            <person name="Tang K."/>
        </authorList>
    </citation>
    <scope>NUCLEOTIDE SEQUENCE [LARGE SCALE GENOMIC DNA]</scope>
    <source>
        <strain evidence="7">cv. Huhao1</strain>
        <tissue evidence="6">Leaf</tissue>
    </source>
</reference>
<evidence type="ECO:0000256" key="3">
    <source>
        <dbReference type="ARBA" id="ARBA00023274"/>
    </source>
</evidence>
<evidence type="ECO:0000256" key="5">
    <source>
        <dbReference type="SAM" id="MobiDB-lite"/>
    </source>
</evidence>
<organism evidence="6 7">
    <name type="scientific">Artemisia annua</name>
    <name type="common">Sweet wormwood</name>
    <dbReference type="NCBI Taxonomy" id="35608"/>
    <lineage>
        <taxon>Eukaryota</taxon>
        <taxon>Viridiplantae</taxon>
        <taxon>Streptophyta</taxon>
        <taxon>Embryophyta</taxon>
        <taxon>Tracheophyta</taxon>
        <taxon>Spermatophyta</taxon>
        <taxon>Magnoliopsida</taxon>
        <taxon>eudicotyledons</taxon>
        <taxon>Gunneridae</taxon>
        <taxon>Pentapetalae</taxon>
        <taxon>asterids</taxon>
        <taxon>campanulids</taxon>
        <taxon>Asterales</taxon>
        <taxon>Asteraceae</taxon>
        <taxon>Asteroideae</taxon>
        <taxon>Anthemideae</taxon>
        <taxon>Artemisiinae</taxon>
        <taxon>Artemisia</taxon>
    </lineage>
</organism>
<dbReference type="EMBL" id="PKPP01000733">
    <property type="protein sequence ID" value="PWA89280.1"/>
    <property type="molecule type" value="Genomic_DNA"/>
</dbReference>
<dbReference type="PROSITE" id="PS00586">
    <property type="entry name" value="RIBOSOMAL_L16_1"/>
    <property type="match status" value="1"/>
</dbReference>
<dbReference type="Proteomes" id="UP000245207">
    <property type="component" value="Unassembled WGS sequence"/>
</dbReference>
<dbReference type="PANTHER" id="PTHR12220">
    <property type="entry name" value="50S/60S RIBOSOMAL PROTEIN L16"/>
    <property type="match status" value="1"/>
</dbReference>
<name>A0A2U1PU42_ARTAN</name>
<evidence type="ECO:0000256" key="4">
    <source>
        <dbReference type="RuleBase" id="RU004413"/>
    </source>
</evidence>
<protein>
    <submittedName>
        <fullName evidence="6">Ribosomal protein L16, chloroplast</fullName>
    </submittedName>
</protein>
<keyword evidence="2 4" id="KW-0689">Ribosomal protein</keyword>
<dbReference type="InterPro" id="IPR020798">
    <property type="entry name" value="Ribosomal_uL16_CS"/>
</dbReference>
<dbReference type="Pfam" id="PF00252">
    <property type="entry name" value="Ribosomal_L16"/>
    <property type="match status" value="1"/>
</dbReference>
<dbReference type="GO" id="GO:0019843">
    <property type="term" value="F:rRNA binding"/>
    <property type="evidence" value="ECO:0007669"/>
    <property type="project" value="InterPro"/>
</dbReference>
<gene>
    <name evidence="6" type="ORF">CTI12_AA034580</name>
</gene>
<evidence type="ECO:0000313" key="7">
    <source>
        <dbReference type="Proteomes" id="UP000245207"/>
    </source>
</evidence>
<comment type="caution">
    <text evidence="6">The sequence shown here is derived from an EMBL/GenBank/DDBJ whole genome shotgun (WGS) entry which is preliminary data.</text>
</comment>
<dbReference type="Gene3D" id="3.90.1170.10">
    <property type="entry name" value="Ribosomal protein L10e/L16"/>
    <property type="match status" value="1"/>
</dbReference>
<comment type="similarity">
    <text evidence="1 4">Belongs to the universal ribosomal protein uL16 family.</text>
</comment>
<dbReference type="OrthoDB" id="1850746at2759"/>
<dbReference type="CDD" id="cd01433">
    <property type="entry name" value="Ribosomal_L16_L10e"/>
    <property type="match status" value="1"/>
</dbReference>
<dbReference type="GO" id="GO:0005762">
    <property type="term" value="C:mitochondrial large ribosomal subunit"/>
    <property type="evidence" value="ECO:0007669"/>
    <property type="project" value="TreeGrafter"/>
</dbReference>
<dbReference type="AlphaFoldDB" id="A0A2U1PU42"/>
<dbReference type="STRING" id="35608.A0A2U1PU42"/>